<accession>A0A816FRA4</accession>
<dbReference type="Proteomes" id="UP000663852">
    <property type="component" value="Unassembled WGS sequence"/>
</dbReference>
<evidence type="ECO:0000313" key="3">
    <source>
        <dbReference type="EMBL" id="CAF1665100.1"/>
    </source>
</evidence>
<evidence type="ECO:0000259" key="1">
    <source>
        <dbReference type="PROSITE" id="PS50948"/>
    </source>
</evidence>
<comment type="caution">
    <text evidence="3">The sequence shown here is derived from an EMBL/GenBank/DDBJ whole genome shotgun (WGS) entry which is preliminary data.</text>
</comment>
<feature type="domain" description="Apple" evidence="1">
    <location>
        <begin position="21"/>
        <end position="81"/>
    </location>
</feature>
<dbReference type="PROSITE" id="PS50948">
    <property type="entry name" value="PAN"/>
    <property type="match status" value="1"/>
</dbReference>
<dbReference type="EMBL" id="CAJNOR010012007">
    <property type="protein sequence ID" value="CAF1665100.1"/>
    <property type="molecule type" value="Genomic_DNA"/>
</dbReference>
<evidence type="ECO:0000313" key="4">
    <source>
        <dbReference type="Proteomes" id="UP000663828"/>
    </source>
</evidence>
<sequence>MTADNIRSVQMSTINDKIFQCAQSTCLPFYNLTTSDVLRCQIECLNQNQCIAITFYRTNFQCQLFNNSLNQNGNMSYEMNVVTMITIVGTRYPLDLTIFPTSTTSLSTTEAPRGK</sequence>
<dbReference type="AlphaFoldDB" id="A0A816FRA4"/>
<gene>
    <name evidence="2" type="ORF">EDS130_LOCUS43260</name>
    <name evidence="3" type="ORF">XAT740_LOCUS57619</name>
</gene>
<dbReference type="Pfam" id="PF00024">
    <property type="entry name" value="PAN_1"/>
    <property type="match status" value="1"/>
</dbReference>
<reference evidence="3" key="1">
    <citation type="submission" date="2021-02" db="EMBL/GenBank/DDBJ databases">
        <authorList>
            <person name="Nowell W R."/>
        </authorList>
    </citation>
    <scope>NUCLEOTIDE SEQUENCE</scope>
</reference>
<dbReference type="OrthoDB" id="10378990at2759"/>
<dbReference type="InterPro" id="IPR003609">
    <property type="entry name" value="Pan_app"/>
</dbReference>
<dbReference type="Proteomes" id="UP000663828">
    <property type="component" value="Unassembled WGS sequence"/>
</dbReference>
<protein>
    <recommendedName>
        <fullName evidence="1">Apple domain-containing protein</fullName>
    </recommendedName>
</protein>
<name>A0A816FRA4_ADIRI</name>
<proteinExistence type="predicted"/>
<organism evidence="3 4">
    <name type="scientific">Adineta ricciae</name>
    <name type="common">Rotifer</name>
    <dbReference type="NCBI Taxonomy" id="249248"/>
    <lineage>
        <taxon>Eukaryota</taxon>
        <taxon>Metazoa</taxon>
        <taxon>Spiralia</taxon>
        <taxon>Gnathifera</taxon>
        <taxon>Rotifera</taxon>
        <taxon>Eurotatoria</taxon>
        <taxon>Bdelloidea</taxon>
        <taxon>Adinetida</taxon>
        <taxon>Adinetidae</taxon>
        <taxon>Adineta</taxon>
    </lineage>
</organism>
<evidence type="ECO:0000313" key="2">
    <source>
        <dbReference type="EMBL" id="CAF1511232.1"/>
    </source>
</evidence>
<keyword evidence="4" id="KW-1185">Reference proteome</keyword>
<dbReference type="EMBL" id="CAJNOJ010000695">
    <property type="protein sequence ID" value="CAF1511232.1"/>
    <property type="molecule type" value="Genomic_DNA"/>
</dbReference>